<dbReference type="GO" id="GO:0004527">
    <property type="term" value="F:exonuclease activity"/>
    <property type="evidence" value="ECO:0007669"/>
    <property type="project" value="UniProtKB-KW"/>
</dbReference>
<keyword evidence="1" id="KW-0378">Hydrolase</keyword>
<gene>
    <name evidence="1" type="ORF">SAMN02745702_00118</name>
</gene>
<name>A0A1T4VEM2_9BACT</name>
<keyword evidence="2" id="KW-1185">Reference proteome</keyword>
<keyword evidence="1" id="KW-0269">Exonuclease</keyword>
<proteinExistence type="predicted"/>
<protein>
    <submittedName>
        <fullName evidence="1">Putative exonuclease, RdgC</fullName>
    </submittedName>
</protein>
<dbReference type="Proteomes" id="UP000189733">
    <property type="component" value="Unassembled WGS sequence"/>
</dbReference>
<dbReference type="STRING" id="1121442.SAMN02745702_00118"/>
<dbReference type="Pfam" id="PF04381">
    <property type="entry name" value="RdgC"/>
    <property type="match status" value="1"/>
</dbReference>
<dbReference type="GO" id="GO:0006310">
    <property type="term" value="P:DNA recombination"/>
    <property type="evidence" value="ECO:0007669"/>
    <property type="project" value="InterPro"/>
</dbReference>
<evidence type="ECO:0000313" key="1">
    <source>
        <dbReference type="EMBL" id="SKA63356.1"/>
    </source>
</evidence>
<dbReference type="RefSeq" id="WP_078683446.1">
    <property type="nucleotide sequence ID" value="NZ_FUYA01000001.1"/>
</dbReference>
<dbReference type="EMBL" id="FUYA01000001">
    <property type="protein sequence ID" value="SKA63356.1"/>
    <property type="molecule type" value="Genomic_DNA"/>
</dbReference>
<dbReference type="AlphaFoldDB" id="A0A1T4VEM2"/>
<reference evidence="1 2" key="1">
    <citation type="submission" date="2017-02" db="EMBL/GenBank/DDBJ databases">
        <authorList>
            <person name="Peterson S.W."/>
        </authorList>
    </citation>
    <scope>NUCLEOTIDE SEQUENCE [LARGE SCALE GENOMIC DNA]</scope>
    <source>
        <strain evidence="1 2">DSM 18034</strain>
    </source>
</reference>
<evidence type="ECO:0000313" key="2">
    <source>
        <dbReference type="Proteomes" id="UP000189733"/>
    </source>
</evidence>
<dbReference type="OrthoDB" id="9793997at2"/>
<dbReference type="InterPro" id="IPR007476">
    <property type="entry name" value="RdgC"/>
</dbReference>
<sequence length="204" mass="23714">MGFLSASSTFTRYRLIEEVPESLWPEVTERLRKHAFLDIDDTADERSFGWVSIDDMLDTRFEMAPPEKGEYITFALRLDTRRISAAVLKKHVAIAMNQELAKARELGRKSVSRERKKEVREQVQLKLRARSLPVPAQFDVVWNIRTNMIYLASTQPKMRSLFEDMFTLTFDLHLEPLTPYYRAVELLGEEKAAQLDEIEAGRFA</sequence>
<accession>A0A1T4VEM2</accession>
<organism evidence="1 2">
    <name type="scientific">Desulfobaculum bizertense DSM 18034</name>
    <dbReference type="NCBI Taxonomy" id="1121442"/>
    <lineage>
        <taxon>Bacteria</taxon>
        <taxon>Pseudomonadati</taxon>
        <taxon>Thermodesulfobacteriota</taxon>
        <taxon>Desulfovibrionia</taxon>
        <taxon>Desulfovibrionales</taxon>
        <taxon>Desulfovibrionaceae</taxon>
        <taxon>Desulfobaculum</taxon>
    </lineage>
</organism>
<keyword evidence="1" id="KW-0540">Nuclease</keyword>